<dbReference type="SUPFAM" id="SSF81606">
    <property type="entry name" value="PP2C-like"/>
    <property type="match status" value="1"/>
</dbReference>
<dbReference type="PANTHER" id="PTHR13832">
    <property type="entry name" value="PROTEIN PHOSPHATASE 2C"/>
    <property type="match status" value="1"/>
</dbReference>
<keyword evidence="2 4" id="KW-0378">Hydrolase</keyword>
<comment type="similarity">
    <text evidence="4">Belongs to the PP2C family.</text>
</comment>
<dbReference type="InterPro" id="IPR000222">
    <property type="entry name" value="PP2C_BS"/>
</dbReference>
<evidence type="ECO:0000259" key="5">
    <source>
        <dbReference type="PROSITE" id="PS51746"/>
    </source>
</evidence>
<name>A0A232F289_9HYME</name>
<dbReference type="PROSITE" id="PS01032">
    <property type="entry name" value="PPM_1"/>
    <property type="match status" value="1"/>
</dbReference>
<evidence type="ECO:0000256" key="3">
    <source>
        <dbReference type="ARBA" id="ARBA00022912"/>
    </source>
</evidence>
<evidence type="ECO:0000256" key="4">
    <source>
        <dbReference type="RuleBase" id="RU003465"/>
    </source>
</evidence>
<keyword evidence="7" id="KW-1185">Reference proteome</keyword>
<dbReference type="Pfam" id="PF00481">
    <property type="entry name" value="PP2C"/>
    <property type="match status" value="1"/>
</dbReference>
<reference evidence="6 7" key="1">
    <citation type="journal article" date="2017" name="Curr. Biol.">
        <title>The Evolution of Venom by Co-option of Single-Copy Genes.</title>
        <authorList>
            <person name="Martinson E.O."/>
            <person name="Mrinalini"/>
            <person name="Kelkar Y.D."/>
            <person name="Chang C.H."/>
            <person name="Werren J.H."/>
        </authorList>
    </citation>
    <scope>NUCLEOTIDE SEQUENCE [LARGE SCALE GENOMIC DNA]</scope>
    <source>
        <strain evidence="6 7">Alberta</strain>
        <tissue evidence="6">Whole body</tissue>
    </source>
</reference>
<dbReference type="PANTHER" id="PTHR13832:SF792">
    <property type="entry name" value="GM14286P"/>
    <property type="match status" value="1"/>
</dbReference>
<keyword evidence="3 4" id="KW-0904">Protein phosphatase</keyword>
<dbReference type="GO" id="GO:0046872">
    <property type="term" value="F:metal ion binding"/>
    <property type="evidence" value="ECO:0007669"/>
    <property type="project" value="UniProtKB-KW"/>
</dbReference>
<evidence type="ECO:0000256" key="2">
    <source>
        <dbReference type="ARBA" id="ARBA00022801"/>
    </source>
</evidence>
<organism evidence="6 7">
    <name type="scientific">Trichomalopsis sarcophagae</name>
    <dbReference type="NCBI Taxonomy" id="543379"/>
    <lineage>
        <taxon>Eukaryota</taxon>
        <taxon>Metazoa</taxon>
        <taxon>Ecdysozoa</taxon>
        <taxon>Arthropoda</taxon>
        <taxon>Hexapoda</taxon>
        <taxon>Insecta</taxon>
        <taxon>Pterygota</taxon>
        <taxon>Neoptera</taxon>
        <taxon>Endopterygota</taxon>
        <taxon>Hymenoptera</taxon>
        <taxon>Apocrita</taxon>
        <taxon>Proctotrupomorpha</taxon>
        <taxon>Chalcidoidea</taxon>
        <taxon>Pteromalidae</taxon>
        <taxon>Pteromalinae</taxon>
        <taxon>Trichomalopsis</taxon>
    </lineage>
</organism>
<keyword evidence="1" id="KW-0479">Metal-binding</keyword>
<dbReference type="AlphaFoldDB" id="A0A232F289"/>
<proteinExistence type="inferred from homology"/>
<dbReference type="InterPro" id="IPR036457">
    <property type="entry name" value="PPM-type-like_dom_sf"/>
</dbReference>
<sequence>MVLRLSVLRQLAKNSAGSLKVKHYNADEGGKRFYVNLPRLTPQEVTDILQANEFTKEFAGPNSVKSYDSNQLASNNPIEDTRSEARCLLTNGFLMGVFDGHGGSACAQVISKRLLYYISACLLPPNILQTFLESSAPEKTARLLETFNDKAKLIDEINEIYQASFIDFLKDLAENSAQKEFVMEAAIENAFLRLDNDISTEALNAKGKNVARTLSVAVSGAVAAVAHIDGPHLHVANVGDCQVVLGVLSESDGWSAKMMSIEHNTDNRAEVERIYSEHPPNEKSTVIKMERLLGQLAPLRSMGDFRYKWSHELMQKMVAPLYGESAIPPNYFTPPYLTAKPEVKYHRLTPKDKFLIIASDGLWDLISPLEAVRLVGEHMSGKVTLSPLRLPRKNMKLSEINEMLLQRKEGLKKKPLDGNAATHLMRNALGGTEYGIDHAKISKMLTLPSEVVRLFRDDITVTVLFKIDLKKCLVNTTCKCIDAAIDGEQQAYYTQVCHF</sequence>
<dbReference type="PROSITE" id="PS51746">
    <property type="entry name" value="PPM_2"/>
    <property type="match status" value="1"/>
</dbReference>
<dbReference type="STRING" id="543379.A0A232F289"/>
<dbReference type="Proteomes" id="UP000215335">
    <property type="component" value="Unassembled WGS sequence"/>
</dbReference>
<feature type="domain" description="PPM-type phosphatase" evidence="5">
    <location>
        <begin position="64"/>
        <end position="466"/>
    </location>
</feature>
<dbReference type="GO" id="GO:0004741">
    <property type="term" value="F:[pyruvate dehydrogenase (acetyl-transferring)]-phosphatase activity"/>
    <property type="evidence" value="ECO:0007669"/>
    <property type="project" value="TreeGrafter"/>
</dbReference>
<dbReference type="EMBL" id="NNAY01001275">
    <property type="protein sequence ID" value="OXU24527.1"/>
    <property type="molecule type" value="Genomic_DNA"/>
</dbReference>
<evidence type="ECO:0000313" key="7">
    <source>
        <dbReference type="Proteomes" id="UP000215335"/>
    </source>
</evidence>
<dbReference type="CDD" id="cd00143">
    <property type="entry name" value="PP2Cc"/>
    <property type="match status" value="1"/>
</dbReference>
<dbReference type="InterPro" id="IPR015655">
    <property type="entry name" value="PP2C"/>
</dbReference>
<gene>
    <name evidence="6" type="ORF">TSAR_001684</name>
</gene>
<protein>
    <recommendedName>
        <fullName evidence="5">PPM-type phosphatase domain-containing protein</fullName>
    </recommendedName>
</protein>
<dbReference type="InterPro" id="IPR001932">
    <property type="entry name" value="PPM-type_phosphatase-like_dom"/>
</dbReference>
<accession>A0A232F289</accession>
<dbReference type="OrthoDB" id="420076at2759"/>
<comment type="caution">
    <text evidence="6">The sequence shown here is derived from an EMBL/GenBank/DDBJ whole genome shotgun (WGS) entry which is preliminary data.</text>
</comment>
<evidence type="ECO:0000256" key="1">
    <source>
        <dbReference type="ARBA" id="ARBA00022723"/>
    </source>
</evidence>
<dbReference type="Gene3D" id="3.60.40.10">
    <property type="entry name" value="PPM-type phosphatase domain"/>
    <property type="match status" value="1"/>
</dbReference>
<dbReference type="SMART" id="SM00332">
    <property type="entry name" value="PP2Cc"/>
    <property type="match status" value="1"/>
</dbReference>
<evidence type="ECO:0000313" key="6">
    <source>
        <dbReference type="EMBL" id="OXU24527.1"/>
    </source>
</evidence>
<dbReference type="GO" id="GO:0005739">
    <property type="term" value="C:mitochondrion"/>
    <property type="evidence" value="ECO:0007669"/>
    <property type="project" value="TreeGrafter"/>
</dbReference>